<keyword evidence="3" id="KW-1185">Reference proteome</keyword>
<dbReference type="EMBL" id="OZ034817">
    <property type="protein sequence ID" value="CAL1380549.1"/>
    <property type="molecule type" value="Genomic_DNA"/>
</dbReference>
<evidence type="ECO:0000313" key="2">
    <source>
        <dbReference type="EMBL" id="CAL1380549.1"/>
    </source>
</evidence>
<gene>
    <name evidence="2" type="ORF">LTRI10_LOCUS21986</name>
</gene>
<feature type="region of interest" description="Disordered" evidence="1">
    <location>
        <begin position="146"/>
        <end position="181"/>
    </location>
</feature>
<reference evidence="2 3" key="1">
    <citation type="submission" date="2024-04" db="EMBL/GenBank/DDBJ databases">
        <authorList>
            <person name="Fracassetti M."/>
        </authorList>
    </citation>
    <scope>NUCLEOTIDE SEQUENCE [LARGE SCALE GENOMIC DNA]</scope>
</reference>
<dbReference type="AlphaFoldDB" id="A0AAV2E417"/>
<feature type="region of interest" description="Disordered" evidence="1">
    <location>
        <begin position="92"/>
        <end position="114"/>
    </location>
</feature>
<organism evidence="2 3">
    <name type="scientific">Linum trigynum</name>
    <dbReference type="NCBI Taxonomy" id="586398"/>
    <lineage>
        <taxon>Eukaryota</taxon>
        <taxon>Viridiplantae</taxon>
        <taxon>Streptophyta</taxon>
        <taxon>Embryophyta</taxon>
        <taxon>Tracheophyta</taxon>
        <taxon>Spermatophyta</taxon>
        <taxon>Magnoliopsida</taxon>
        <taxon>eudicotyledons</taxon>
        <taxon>Gunneridae</taxon>
        <taxon>Pentapetalae</taxon>
        <taxon>rosids</taxon>
        <taxon>fabids</taxon>
        <taxon>Malpighiales</taxon>
        <taxon>Linaceae</taxon>
        <taxon>Linum</taxon>
    </lineage>
</organism>
<name>A0AAV2E417_9ROSI</name>
<evidence type="ECO:0000256" key="1">
    <source>
        <dbReference type="SAM" id="MobiDB-lite"/>
    </source>
</evidence>
<sequence>MNPRQRLAQPSPDSSTRRLSDRELMQAFLGIFQNAIEILSSLSEHSPSLRGELTQFFRQAVADEFQLLMADEQERRTAQTDHVIIDIIDSEEAETEPPSPVINGSGTEPRNQNERAAQVEDRIIHREIEMTIPSFNPLPFMPTLRAGSSLTNFTGSESSATRSRGAAKETDDEGTGKRKKA</sequence>
<proteinExistence type="predicted"/>
<evidence type="ECO:0000313" key="3">
    <source>
        <dbReference type="Proteomes" id="UP001497516"/>
    </source>
</evidence>
<protein>
    <submittedName>
        <fullName evidence="2">Uncharacterized protein</fullName>
    </submittedName>
</protein>
<dbReference type="Proteomes" id="UP001497516">
    <property type="component" value="Chromosome 4"/>
</dbReference>
<feature type="compositionally biased region" description="Polar residues" evidence="1">
    <location>
        <begin position="146"/>
        <end position="162"/>
    </location>
</feature>
<accession>A0AAV2E417</accession>